<feature type="compositionally biased region" description="Polar residues" evidence="1">
    <location>
        <begin position="134"/>
        <end position="155"/>
    </location>
</feature>
<dbReference type="EMBL" id="JASCZI010212635">
    <property type="protein sequence ID" value="MED6199965.1"/>
    <property type="molecule type" value="Genomic_DNA"/>
</dbReference>
<gene>
    <name evidence="2" type="ORF">PIB30_080787</name>
</gene>
<reference evidence="2 3" key="1">
    <citation type="journal article" date="2023" name="Plants (Basel)">
        <title>Bridging the Gap: Combining Genomics and Transcriptomics Approaches to Understand Stylosanthes scabra, an Orphan Legume from the Brazilian Caatinga.</title>
        <authorList>
            <person name="Ferreira-Neto J.R.C."/>
            <person name="da Silva M.D."/>
            <person name="Binneck E."/>
            <person name="de Melo N.F."/>
            <person name="da Silva R.H."/>
            <person name="de Melo A.L.T.M."/>
            <person name="Pandolfi V."/>
            <person name="Bustamante F.O."/>
            <person name="Brasileiro-Vidal A.C."/>
            <person name="Benko-Iseppon A.M."/>
        </authorList>
    </citation>
    <scope>NUCLEOTIDE SEQUENCE [LARGE SCALE GENOMIC DNA]</scope>
    <source>
        <tissue evidence="2">Leaves</tissue>
    </source>
</reference>
<keyword evidence="3" id="KW-1185">Reference proteome</keyword>
<comment type="caution">
    <text evidence="2">The sequence shown here is derived from an EMBL/GenBank/DDBJ whole genome shotgun (WGS) entry which is preliminary data.</text>
</comment>
<feature type="compositionally biased region" description="Basic and acidic residues" evidence="1">
    <location>
        <begin position="156"/>
        <end position="172"/>
    </location>
</feature>
<evidence type="ECO:0000313" key="2">
    <source>
        <dbReference type="EMBL" id="MED6199965.1"/>
    </source>
</evidence>
<feature type="region of interest" description="Disordered" evidence="1">
    <location>
        <begin position="90"/>
        <end position="172"/>
    </location>
</feature>
<name>A0ABU6XRA7_9FABA</name>
<accession>A0ABU6XRA7</accession>
<evidence type="ECO:0000313" key="3">
    <source>
        <dbReference type="Proteomes" id="UP001341840"/>
    </source>
</evidence>
<dbReference type="Proteomes" id="UP001341840">
    <property type="component" value="Unassembled WGS sequence"/>
</dbReference>
<proteinExistence type="predicted"/>
<sequence>MAEGTQFVGNELPMFDGINSGYGCAFTGRSLIWFHLWSLRNPNADLDTFDLAFLHQSQPDIRLILPEIYWKEVEDWEIEWIEMRARLLQQPEATKSKPSSKQEIRATSTEIQGKKKAQPDSYQEEQDHHRENGGISNSVGTDSISIEKANTSGDWSTDKNGAEDDAIMKRKVEPPDLEVTDVDARWRSSDRRRGNGAEDSRKIDGGFRRFCPIVSRSPPLMAAVFPWDRGKGPHGTSSEGRAATTVGRREEARVMDGVVTAVVEKKRLSKEGPTTTSMTGDGGASQRGLKVKGEVARMATSAAGGWREDDEKEGKEFVLAEEKTHSSAGAIGNGGASWRGSNGSVVSLLLVVCINERLRLMEPPFKLQQALMRVEMLNPLQVWLGSEVFQAQGPLTWSHIGTWSKKKEFDDYSYGYDYGGGNIWEMEEEQRLGGGRLL</sequence>
<protein>
    <submittedName>
        <fullName evidence="2">Uncharacterized protein</fullName>
    </submittedName>
</protein>
<organism evidence="2 3">
    <name type="scientific">Stylosanthes scabra</name>
    <dbReference type="NCBI Taxonomy" id="79078"/>
    <lineage>
        <taxon>Eukaryota</taxon>
        <taxon>Viridiplantae</taxon>
        <taxon>Streptophyta</taxon>
        <taxon>Embryophyta</taxon>
        <taxon>Tracheophyta</taxon>
        <taxon>Spermatophyta</taxon>
        <taxon>Magnoliopsida</taxon>
        <taxon>eudicotyledons</taxon>
        <taxon>Gunneridae</taxon>
        <taxon>Pentapetalae</taxon>
        <taxon>rosids</taxon>
        <taxon>fabids</taxon>
        <taxon>Fabales</taxon>
        <taxon>Fabaceae</taxon>
        <taxon>Papilionoideae</taxon>
        <taxon>50 kb inversion clade</taxon>
        <taxon>dalbergioids sensu lato</taxon>
        <taxon>Dalbergieae</taxon>
        <taxon>Pterocarpus clade</taxon>
        <taxon>Stylosanthes</taxon>
    </lineage>
</organism>
<feature type="compositionally biased region" description="Polar residues" evidence="1">
    <location>
        <begin position="91"/>
        <end position="111"/>
    </location>
</feature>
<evidence type="ECO:0000256" key="1">
    <source>
        <dbReference type="SAM" id="MobiDB-lite"/>
    </source>
</evidence>